<dbReference type="PANTHER" id="PTHR34367">
    <property type="entry name" value="OS02G0734667 PROTEIN"/>
    <property type="match status" value="1"/>
</dbReference>
<feature type="compositionally biased region" description="Polar residues" evidence="1">
    <location>
        <begin position="418"/>
        <end position="429"/>
    </location>
</feature>
<accession>A0AAD3XP33</accession>
<feature type="compositionally biased region" description="Basic and acidic residues" evidence="1">
    <location>
        <begin position="406"/>
        <end position="415"/>
    </location>
</feature>
<feature type="region of interest" description="Disordered" evidence="1">
    <location>
        <begin position="719"/>
        <end position="770"/>
    </location>
</feature>
<dbReference type="PANTHER" id="PTHR34367:SF1">
    <property type="entry name" value="OS04G0528600 PROTEIN"/>
    <property type="match status" value="1"/>
</dbReference>
<evidence type="ECO:0000256" key="1">
    <source>
        <dbReference type="SAM" id="MobiDB-lite"/>
    </source>
</evidence>
<dbReference type="EMBL" id="BSYO01000011">
    <property type="protein sequence ID" value="GMH11280.1"/>
    <property type="molecule type" value="Genomic_DNA"/>
</dbReference>
<reference evidence="2" key="1">
    <citation type="submission" date="2023-05" db="EMBL/GenBank/DDBJ databases">
        <title>Nepenthes gracilis genome sequencing.</title>
        <authorList>
            <person name="Fukushima K."/>
        </authorList>
    </citation>
    <scope>NUCLEOTIDE SEQUENCE</scope>
    <source>
        <strain evidence="2">SING2019-196</strain>
    </source>
</reference>
<gene>
    <name evidence="2" type="ORF">Nepgr_013121</name>
</gene>
<feature type="compositionally biased region" description="Polar residues" evidence="1">
    <location>
        <begin position="656"/>
        <end position="696"/>
    </location>
</feature>
<dbReference type="AlphaFoldDB" id="A0AAD3XP33"/>
<feature type="compositionally biased region" description="Basic and acidic residues" evidence="1">
    <location>
        <begin position="1"/>
        <end position="10"/>
    </location>
</feature>
<feature type="compositionally biased region" description="Basic and acidic residues" evidence="1">
    <location>
        <begin position="215"/>
        <end position="231"/>
    </location>
</feature>
<name>A0AAD3XP33_NEPGR</name>
<organism evidence="2 3">
    <name type="scientific">Nepenthes gracilis</name>
    <name type="common">Slender pitcher plant</name>
    <dbReference type="NCBI Taxonomy" id="150966"/>
    <lineage>
        <taxon>Eukaryota</taxon>
        <taxon>Viridiplantae</taxon>
        <taxon>Streptophyta</taxon>
        <taxon>Embryophyta</taxon>
        <taxon>Tracheophyta</taxon>
        <taxon>Spermatophyta</taxon>
        <taxon>Magnoliopsida</taxon>
        <taxon>eudicotyledons</taxon>
        <taxon>Gunneridae</taxon>
        <taxon>Pentapetalae</taxon>
        <taxon>Caryophyllales</taxon>
        <taxon>Nepenthaceae</taxon>
        <taxon>Nepenthes</taxon>
    </lineage>
</organism>
<feature type="compositionally biased region" description="Polar residues" evidence="1">
    <location>
        <begin position="11"/>
        <end position="23"/>
    </location>
</feature>
<dbReference type="Proteomes" id="UP001279734">
    <property type="component" value="Unassembled WGS sequence"/>
</dbReference>
<feature type="region of interest" description="Disordered" evidence="1">
    <location>
        <begin position="1"/>
        <end position="38"/>
    </location>
</feature>
<feature type="compositionally biased region" description="Gly residues" evidence="1">
    <location>
        <begin position="293"/>
        <end position="304"/>
    </location>
</feature>
<feature type="region of interest" description="Disordered" evidence="1">
    <location>
        <begin position="69"/>
        <end position="109"/>
    </location>
</feature>
<protein>
    <submittedName>
        <fullName evidence="2">Uncharacterized protein</fullName>
    </submittedName>
</protein>
<dbReference type="InterPro" id="IPR040412">
    <property type="entry name" value="At1g65710-like"/>
</dbReference>
<comment type="caution">
    <text evidence="2">The sequence shown here is derived from an EMBL/GenBank/DDBJ whole genome shotgun (WGS) entry which is preliminary data.</text>
</comment>
<feature type="region of interest" description="Disordered" evidence="1">
    <location>
        <begin position="193"/>
        <end position="429"/>
    </location>
</feature>
<evidence type="ECO:0000313" key="2">
    <source>
        <dbReference type="EMBL" id="GMH11280.1"/>
    </source>
</evidence>
<evidence type="ECO:0000313" key="3">
    <source>
        <dbReference type="Proteomes" id="UP001279734"/>
    </source>
</evidence>
<sequence length="770" mass="83187">MGCCLSKKDQCSSTSSLPTQLQKPLNDPEKQNNGGIQVVEKRSKIAALVTEKDQGEEKTVAKKKEVFVIQHRKSNDRRPELRGLSDSSDGSVPCTANSHGPSADSGNKAISGGIGSHILANGVGVRTSSCTKEEVDAILIQCGRLSRSSSGKATGRKYSGSKRSHDFENEIVGSDDANRKGFDMGVEICCDDNADDERRRPRQSRGSHGRRTPSRSREREQQQRSGSRERGTISGSGRRVSRSPGRRAESPIVSNGANASNNGGGGGTNGRPGKMVSVPATVSSLSMDKGNNNGDGGDAAGGGNVKRVLVKRNVGEGAGGSRGIASPRSQSPARANHGNGNGRKATNENNNQPPQQQTLQQQPSLSRSSSRKAEQSPHRRTPLTEIDMNSLPFHPLSNSCAKTQQKSKETKEEMLTVKQPSNLSSENKCVDTSSVKVAVQGTHRRTSSKGGEGNETAINKYCRVNEHQTHDVEQLNEHKGNQLETSGHDAAPDTLRFPQTLMRSRSSRLSRDLDINVESLQNQNAPTDYNSLLLQDIQNFHQKNNANTNTHIGTSFTLPPCLSKTCSILEAVADLNSSTGPSLYCAFDNDRQRSPLADLSNAKHSNFSFGGKRRLLETKDPFVVETEVTIGDDLIAPSIHKYVTIGKKVVDEDLQESSGSNSFMGGQQKNRVYSSSREPNSADSTDCWTSRSTTHQGQEEEEQSPVGFERLAYLNQFAELTDKPHRKLSSNVRESSSEHHQSRTAQARPGAGRSGIYNVSSMEAAAAAST</sequence>
<proteinExistence type="predicted"/>
<feature type="compositionally biased region" description="Basic residues" evidence="1">
    <location>
        <begin position="200"/>
        <end position="214"/>
    </location>
</feature>
<feature type="region of interest" description="Disordered" evidence="1">
    <location>
        <begin position="656"/>
        <end position="706"/>
    </location>
</feature>
<feature type="compositionally biased region" description="Polar residues" evidence="1">
    <location>
        <begin position="85"/>
        <end position="100"/>
    </location>
</feature>
<feature type="compositionally biased region" description="Low complexity" evidence="1">
    <location>
        <begin position="347"/>
        <end position="368"/>
    </location>
</feature>
<keyword evidence="3" id="KW-1185">Reference proteome</keyword>